<feature type="transmembrane region" description="Helical" evidence="1">
    <location>
        <begin position="12"/>
        <end position="34"/>
    </location>
</feature>
<evidence type="ECO:0008006" key="4">
    <source>
        <dbReference type="Google" id="ProtNLM"/>
    </source>
</evidence>
<dbReference type="NCBIfam" id="NF038065">
    <property type="entry name" value="Pr6Pr"/>
    <property type="match status" value="1"/>
</dbReference>
<proteinExistence type="predicted"/>
<reference evidence="2" key="1">
    <citation type="journal article" date="2014" name="Int. J. Syst. Evol. Microbiol.">
        <title>Complete genome sequence of Corynebacterium casei LMG S-19264T (=DSM 44701T), isolated from a smear-ripened cheese.</title>
        <authorList>
            <consortium name="US DOE Joint Genome Institute (JGI-PGF)"/>
            <person name="Walter F."/>
            <person name="Albersmeier A."/>
            <person name="Kalinowski J."/>
            <person name="Ruckert C."/>
        </authorList>
    </citation>
    <scope>NUCLEOTIDE SEQUENCE</scope>
    <source>
        <strain evidence="2">KCTC 32296</strain>
    </source>
</reference>
<comment type="caution">
    <text evidence="2">The sequence shown here is derived from an EMBL/GenBank/DDBJ whole genome shotgun (WGS) entry which is preliminary data.</text>
</comment>
<organism evidence="2 3">
    <name type="scientific">Asticcacaulis endophyticus</name>
    <dbReference type="NCBI Taxonomy" id="1395890"/>
    <lineage>
        <taxon>Bacteria</taxon>
        <taxon>Pseudomonadati</taxon>
        <taxon>Pseudomonadota</taxon>
        <taxon>Alphaproteobacteria</taxon>
        <taxon>Caulobacterales</taxon>
        <taxon>Caulobacteraceae</taxon>
        <taxon>Asticcacaulis</taxon>
    </lineage>
</organism>
<reference evidence="2" key="2">
    <citation type="submission" date="2020-09" db="EMBL/GenBank/DDBJ databases">
        <authorList>
            <person name="Sun Q."/>
            <person name="Kim S."/>
        </authorList>
    </citation>
    <scope>NUCLEOTIDE SEQUENCE</scope>
    <source>
        <strain evidence="2">KCTC 32296</strain>
    </source>
</reference>
<name>A0A918Q0R8_9CAUL</name>
<dbReference type="AlphaFoldDB" id="A0A918Q0R8"/>
<dbReference type="Proteomes" id="UP000662572">
    <property type="component" value="Unassembled WGS sequence"/>
</dbReference>
<evidence type="ECO:0000313" key="2">
    <source>
        <dbReference type="EMBL" id="GGZ29807.1"/>
    </source>
</evidence>
<sequence length="181" mass="20665">MNGDNLLDAFVFFISFFTILTNLALVLIYASALFKGRWLDGFRRDGVRAMMAGIMTLVMIFYHFMLAQTWNPQGWFKVCDIALHYVTPVIYLVWWVWVQPHGALRFRDIPAMFIPAAIYVAYVMIRGAITTIYPYAVFDAHTLGYEAVAINVVGLIVFAGILFAVAVWADKVLSRRPPQMR</sequence>
<accession>A0A918Q0R8</accession>
<keyword evidence="1" id="KW-0812">Transmembrane</keyword>
<evidence type="ECO:0000256" key="1">
    <source>
        <dbReference type="SAM" id="Phobius"/>
    </source>
</evidence>
<keyword evidence="3" id="KW-1185">Reference proteome</keyword>
<gene>
    <name evidence="2" type="ORF">GCM10011273_14860</name>
</gene>
<feature type="transmembrane region" description="Helical" evidence="1">
    <location>
        <begin position="46"/>
        <end position="66"/>
    </location>
</feature>
<dbReference type="InterPro" id="IPR049713">
    <property type="entry name" value="Pr6Pr-like"/>
</dbReference>
<protein>
    <recommendedName>
        <fullName evidence="4">FAR-17a/AIG1-like protein</fullName>
    </recommendedName>
</protein>
<feature type="transmembrane region" description="Helical" evidence="1">
    <location>
        <begin position="148"/>
        <end position="169"/>
    </location>
</feature>
<feature type="transmembrane region" description="Helical" evidence="1">
    <location>
        <begin position="81"/>
        <end position="98"/>
    </location>
</feature>
<keyword evidence="1" id="KW-0472">Membrane</keyword>
<dbReference type="EMBL" id="BMZB01000001">
    <property type="protein sequence ID" value="GGZ29807.1"/>
    <property type="molecule type" value="Genomic_DNA"/>
</dbReference>
<evidence type="ECO:0000313" key="3">
    <source>
        <dbReference type="Proteomes" id="UP000662572"/>
    </source>
</evidence>
<feature type="transmembrane region" description="Helical" evidence="1">
    <location>
        <begin position="110"/>
        <end position="136"/>
    </location>
</feature>
<keyword evidence="1" id="KW-1133">Transmembrane helix</keyword>